<name>A0A495K7N2_WILMA</name>
<feature type="region of interest" description="Disordered" evidence="1">
    <location>
        <begin position="203"/>
        <end position="232"/>
    </location>
</feature>
<dbReference type="EMBL" id="RBKV01000001">
    <property type="protein sequence ID" value="RKR96574.1"/>
    <property type="molecule type" value="Genomic_DNA"/>
</dbReference>
<organism evidence="2 3">
    <name type="scientific">Williamsia marianensis</name>
    <dbReference type="NCBI Taxonomy" id="85044"/>
    <lineage>
        <taxon>Bacteria</taxon>
        <taxon>Bacillati</taxon>
        <taxon>Actinomycetota</taxon>
        <taxon>Actinomycetes</taxon>
        <taxon>Mycobacteriales</taxon>
        <taxon>Nocardiaceae</taxon>
        <taxon>Williamsia</taxon>
    </lineage>
</organism>
<feature type="compositionally biased region" description="Low complexity" evidence="1">
    <location>
        <begin position="209"/>
        <end position="220"/>
    </location>
</feature>
<dbReference type="Proteomes" id="UP000274762">
    <property type="component" value="Unassembled WGS sequence"/>
</dbReference>
<protein>
    <submittedName>
        <fullName evidence="2">Uncharacterized protein</fullName>
    </submittedName>
</protein>
<accession>A0A495K7N2</accession>
<evidence type="ECO:0000256" key="1">
    <source>
        <dbReference type="SAM" id="MobiDB-lite"/>
    </source>
</evidence>
<reference evidence="2 3" key="1">
    <citation type="submission" date="2018-10" db="EMBL/GenBank/DDBJ databases">
        <title>Sequencing the genomes of 1000 actinobacteria strains.</title>
        <authorList>
            <person name="Klenk H.-P."/>
        </authorList>
    </citation>
    <scope>NUCLEOTIDE SEQUENCE [LARGE SCALE GENOMIC DNA]</scope>
    <source>
        <strain evidence="2 3">DSM 44343</strain>
    </source>
</reference>
<gene>
    <name evidence="2" type="ORF">DFJ75_3427</name>
</gene>
<evidence type="ECO:0000313" key="2">
    <source>
        <dbReference type="EMBL" id="RKR96574.1"/>
    </source>
</evidence>
<dbReference type="AlphaFoldDB" id="A0A495K7N2"/>
<sequence length="299" mass="32909">MRGSPWRLLTLGLVALVLSCTTSEGDERPSPTSGSMTKSSPAEYVLPAVVGPYTTVWDADDPGIDLLSEPVAVVRATVEAKAVAEMVGRHESYPGYGRFLDHATQTAVGRNRIDVEDTPRYERPIALNGTRHYRIYDVDETETTIAASICDITFGIYQQHPAVWRGIWDPADLQKVTASDRLDTDGHIPAYNHLWQIELRRTHGPDSNAAPPHAAPTTTTGLEQADPERYPNQDMFEGWTLERYSVSVSAEPRCDAWTLDAYPMAVVGSEGFAYPTNPVDPSYLPTLAPYPGWTHVPAV</sequence>
<evidence type="ECO:0000313" key="3">
    <source>
        <dbReference type="Proteomes" id="UP000274762"/>
    </source>
</evidence>
<dbReference type="PROSITE" id="PS51257">
    <property type="entry name" value="PROKAR_LIPOPROTEIN"/>
    <property type="match status" value="1"/>
</dbReference>
<proteinExistence type="predicted"/>
<comment type="caution">
    <text evidence="2">The sequence shown here is derived from an EMBL/GenBank/DDBJ whole genome shotgun (WGS) entry which is preliminary data.</text>
</comment>